<gene>
    <name evidence="10" type="ORF">OLX77_08480</name>
</gene>
<feature type="domain" description="OmpR/PhoB-type" evidence="9">
    <location>
        <begin position="137"/>
        <end position="233"/>
    </location>
</feature>
<keyword evidence="5" id="KW-0804">Transcription</keyword>
<accession>A0A9X4MH85</accession>
<dbReference type="InterPro" id="IPR001789">
    <property type="entry name" value="Sig_transdc_resp-reg_receiver"/>
</dbReference>
<dbReference type="PROSITE" id="PS51755">
    <property type="entry name" value="OMPR_PHOB"/>
    <property type="match status" value="1"/>
</dbReference>
<dbReference type="InterPro" id="IPR001867">
    <property type="entry name" value="OmpR/PhoB-type_DNA-bd"/>
</dbReference>
<evidence type="ECO:0000256" key="4">
    <source>
        <dbReference type="ARBA" id="ARBA00023125"/>
    </source>
</evidence>
<evidence type="ECO:0000313" key="11">
    <source>
        <dbReference type="Proteomes" id="UP001154240"/>
    </source>
</evidence>
<feature type="DNA-binding region" description="OmpR/PhoB-type" evidence="7">
    <location>
        <begin position="137"/>
        <end position="233"/>
    </location>
</feature>
<dbReference type="Proteomes" id="UP001154240">
    <property type="component" value="Unassembled WGS sequence"/>
</dbReference>
<evidence type="ECO:0000256" key="7">
    <source>
        <dbReference type="PROSITE-ProRule" id="PRU01091"/>
    </source>
</evidence>
<comment type="caution">
    <text evidence="10">The sequence shown here is derived from an EMBL/GenBank/DDBJ whole genome shotgun (WGS) entry which is preliminary data.</text>
</comment>
<dbReference type="EMBL" id="JAPHEH010000001">
    <property type="protein sequence ID" value="MDG4476190.1"/>
    <property type="molecule type" value="Genomic_DNA"/>
</dbReference>
<dbReference type="PANTHER" id="PTHR48111">
    <property type="entry name" value="REGULATOR OF RPOS"/>
    <property type="match status" value="1"/>
</dbReference>
<sequence>MARETILVVEDDENIQQLVGYNLAKAGFHVVYADNGEQALSVIKREKPELIVLDLMLPGLSGFEVCKLVRKDPKTKNLPIVMLTAKSEENDMAAGLDLGADDYITKPFSPKILISRIKAALRRKEGLSEESGGAKKNGPLAIHGITIDPNRYEVLVGEEAIALTVTEFSILELLARRPGWVFNRQQIIDGVRGYDYVITPRAVDVQVFGLRKKLGEAGKYIETVRGIGYRMQG</sequence>
<reference evidence="10" key="1">
    <citation type="journal article" date="2022" name="bioRxiv">
        <title>Thiovibrio frasassiensisgen. nov., sp. nov., an autotrophic, elemental sulfur disproportionating bacterium isolated from sulfidic karst sediment, and proposal of Thiovibrionaceae fam. nov.</title>
        <authorList>
            <person name="Aronson H."/>
            <person name="Thomas C."/>
            <person name="Bhattacharyya M."/>
            <person name="Eckstein S."/>
            <person name="Jensen S."/>
            <person name="Barco R."/>
            <person name="Macalady J."/>
            <person name="Amend J."/>
        </authorList>
    </citation>
    <scope>NUCLEOTIDE SEQUENCE</scope>
    <source>
        <strain evidence="10">RS19-109</strain>
    </source>
</reference>
<feature type="domain" description="Response regulatory" evidence="8">
    <location>
        <begin position="5"/>
        <end position="121"/>
    </location>
</feature>
<dbReference type="SMART" id="SM00862">
    <property type="entry name" value="Trans_reg_C"/>
    <property type="match status" value="1"/>
</dbReference>
<dbReference type="InterPro" id="IPR011006">
    <property type="entry name" value="CheY-like_superfamily"/>
</dbReference>
<dbReference type="GO" id="GO:0006355">
    <property type="term" value="P:regulation of DNA-templated transcription"/>
    <property type="evidence" value="ECO:0007669"/>
    <property type="project" value="InterPro"/>
</dbReference>
<dbReference type="GO" id="GO:0000976">
    <property type="term" value="F:transcription cis-regulatory region binding"/>
    <property type="evidence" value="ECO:0007669"/>
    <property type="project" value="TreeGrafter"/>
</dbReference>
<name>A0A9X4MH85_9BACT</name>
<reference evidence="10" key="2">
    <citation type="submission" date="2022-10" db="EMBL/GenBank/DDBJ databases">
        <authorList>
            <person name="Aronson H.S."/>
        </authorList>
    </citation>
    <scope>NUCLEOTIDE SEQUENCE</scope>
    <source>
        <strain evidence="10">RS19-109</strain>
    </source>
</reference>
<evidence type="ECO:0000256" key="1">
    <source>
        <dbReference type="ARBA" id="ARBA00022553"/>
    </source>
</evidence>
<dbReference type="CDD" id="cd00383">
    <property type="entry name" value="trans_reg_C"/>
    <property type="match status" value="1"/>
</dbReference>
<dbReference type="PANTHER" id="PTHR48111:SF1">
    <property type="entry name" value="TWO-COMPONENT RESPONSE REGULATOR ORR33"/>
    <property type="match status" value="1"/>
</dbReference>
<keyword evidence="1 6" id="KW-0597">Phosphoprotein</keyword>
<dbReference type="RefSeq" id="WP_307633160.1">
    <property type="nucleotide sequence ID" value="NZ_JAPHEH010000001.1"/>
</dbReference>
<keyword evidence="3" id="KW-0805">Transcription regulation</keyword>
<dbReference type="GO" id="GO:0005829">
    <property type="term" value="C:cytosol"/>
    <property type="evidence" value="ECO:0007669"/>
    <property type="project" value="TreeGrafter"/>
</dbReference>
<keyword evidence="11" id="KW-1185">Reference proteome</keyword>
<dbReference type="SUPFAM" id="SSF46894">
    <property type="entry name" value="C-terminal effector domain of the bipartite response regulators"/>
    <property type="match status" value="1"/>
</dbReference>
<dbReference type="Pfam" id="PF00072">
    <property type="entry name" value="Response_reg"/>
    <property type="match status" value="1"/>
</dbReference>
<evidence type="ECO:0000256" key="5">
    <source>
        <dbReference type="ARBA" id="ARBA00023163"/>
    </source>
</evidence>
<evidence type="ECO:0000259" key="9">
    <source>
        <dbReference type="PROSITE" id="PS51755"/>
    </source>
</evidence>
<keyword evidence="4 7" id="KW-0238">DNA-binding</keyword>
<protein>
    <submittedName>
        <fullName evidence="10">Response regulator transcription factor</fullName>
    </submittedName>
</protein>
<dbReference type="SUPFAM" id="SSF52172">
    <property type="entry name" value="CheY-like"/>
    <property type="match status" value="1"/>
</dbReference>
<dbReference type="GO" id="GO:0000156">
    <property type="term" value="F:phosphorelay response regulator activity"/>
    <property type="evidence" value="ECO:0007669"/>
    <property type="project" value="TreeGrafter"/>
</dbReference>
<dbReference type="FunFam" id="3.40.50.2300:FF:000001">
    <property type="entry name" value="DNA-binding response regulator PhoB"/>
    <property type="match status" value="1"/>
</dbReference>
<dbReference type="InterPro" id="IPR016032">
    <property type="entry name" value="Sig_transdc_resp-reg_C-effctor"/>
</dbReference>
<dbReference type="SMART" id="SM00448">
    <property type="entry name" value="REC"/>
    <property type="match status" value="1"/>
</dbReference>
<dbReference type="Pfam" id="PF00486">
    <property type="entry name" value="Trans_reg_C"/>
    <property type="match status" value="1"/>
</dbReference>
<dbReference type="InterPro" id="IPR039420">
    <property type="entry name" value="WalR-like"/>
</dbReference>
<evidence type="ECO:0000259" key="8">
    <source>
        <dbReference type="PROSITE" id="PS50110"/>
    </source>
</evidence>
<feature type="modified residue" description="4-aspartylphosphate" evidence="6">
    <location>
        <position position="54"/>
    </location>
</feature>
<dbReference type="Gene3D" id="3.40.50.2300">
    <property type="match status" value="1"/>
</dbReference>
<dbReference type="AlphaFoldDB" id="A0A9X4MH85"/>
<organism evidence="10 11">
    <name type="scientific">Thiovibrio frasassiensis</name>
    <dbReference type="NCBI Taxonomy" id="2984131"/>
    <lineage>
        <taxon>Bacteria</taxon>
        <taxon>Pseudomonadati</taxon>
        <taxon>Thermodesulfobacteriota</taxon>
        <taxon>Desulfobulbia</taxon>
        <taxon>Desulfobulbales</taxon>
        <taxon>Thiovibrionaceae</taxon>
        <taxon>Thiovibrio</taxon>
    </lineage>
</organism>
<evidence type="ECO:0000313" key="10">
    <source>
        <dbReference type="EMBL" id="MDG4476190.1"/>
    </source>
</evidence>
<evidence type="ECO:0000256" key="6">
    <source>
        <dbReference type="PROSITE-ProRule" id="PRU00169"/>
    </source>
</evidence>
<dbReference type="GO" id="GO:0032993">
    <property type="term" value="C:protein-DNA complex"/>
    <property type="evidence" value="ECO:0007669"/>
    <property type="project" value="TreeGrafter"/>
</dbReference>
<dbReference type="PROSITE" id="PS50110">
    <property type="entry name" value="RESPONSE_REGULATORY"/>
    <property type="match status" value="1"/>
</dbReference>
<keyword evidence="2" id="KW-0902">Two-component regulatory system</keyword>
<evidence type="ECO:0000256" key="3">
    <source>
        <dbReference type="ARBA" id="ARBA00023015"/>
    </source>
</evidence>
<dbReference type="InterPro" id="IPR036388">
    <property type="entry name" value="WH-like_DNA-bd_sf"/>
</dbReference>
<dbReference type="Gene3D" id="1.10.10.10">
    <property type="entry name" value="Winged helix-like DNA-binding domain superfamily/Winged helix DNA-binding domain"/>
    <property type="match status" value="1"/>
</dbReference>
<proteinExistence type="predicted"/>
<evidence type="ECO:0000256" key="2">
    <source>
        <dbReference type="ARBA" id="ARBA00023012"/>
    </source>
</evidence>